<feature type="compositionally biased region" description="Gly residues" evidence="2">
    <location>
        <begin position="264"/>
        <end position="284"/>
    </location>
</feature>
<dbReference type="GO" id="GO:0006376">
    <property type="term" value="P:mRNA splice site recognition"/>
    <property type="evidence" value="ECO:0007669"/>
    <property type="project" value="InterPro"/>
</dbReference>
<gene>
    <name evidence="3" type="ORF">SmJEL517_g05133</name>
</gene>
<dbReference type="InterPro" id="IPR004882">
    <property type="entry name" value="Luc7-rel"/>
</dbReference>
<dbReference type="AlphaFoldDB" id="A0A507BWN7"/>
<proteinExistence type="inferred from homology"/>
<dbReference type="GO" id="GO:0005685">
    <property type="term" value="C:U1 snRNP"/>
    <property type="evidence" value="ECO:0007669"/>
    <property type="project" value="InterPro"/>
</dbReference>
<dbReference type="Pfam" id="PF03194">
    <property type="entry name" value="LUC7"/>
    <property type="match status" value="1"/>
</dbReference>
<dbReference type="Proteomes" id="UP000319731">
    <property type="component" value="Unassembled WGS sequence"/>
</dbReference>
<comment type="similarity">
    <text evidence="1">Belongs to the Luc7 family.</text>
</comment>
<dbReference type="PANTHER" id="PTHR12375">
    <property type="entry name" value="RNA-BINDING PROTEIN LUC7-RELATED"/>
    <property type="match status" value="1"/>
</dbReference>
<evidence type="ECO:0000313" key="3">
    <source>
        <dbReference type="EMBL" id="TPX31521.1"/>
    </source>
</evidence>
<dbReference type="EMBL" id="QEAO01000043">
    <property type="protein sequence ID" value="TPX31521.1"/>
    <property type="molecule type" value="Genomic_DNA"/>
</dbReference>
<evidence type="ECO:0000256" key="2">
    <source>
        <dbReference type="SAM" id="MobiDB-lite"/>
    </source>
</evidence>
<sequence>MSAAAEQRKLLEALMGKEALGGIPDNIVYTDPKVCKSFLLGLCPHDQFMNTKADLGPCEKVHGEKLKLAFETDKAAGTAPDYEREWFATLDAFVADNDRKIVSSNRRLDKTPEDPRGANLMKEIADLTDEVNILVEQAHKLGEGGSVDEAWGVFANVEKLMTIRGDRIKELQDVQKSIEHGQQQKLRVCHVCAAYLSIFDSDRRLADHFTGRMHMNHKRIREKVDELKPKYGRTNSFGGGGYDGGRDRYDDGFNRRPRDDYNNNGGGSRSGYGDRGGSGGGYGGGRRDDYRGGGGGGRTGGGGGWGRY</sequence>
<protein>
    <submittedName>
        <fullName evidence="3">Uncharacterized protein</fullName>
    </submittedName>
</protein>
<evidence type="ECO:0000256" key="1">
    <source>
        <dbReference type="ARBA" id="ARBA00005655"/>
    </source>
</evidence>
<feature type="region of interest" description="Disordered" evidence="2">
    <location>
        <begin position="227"/>
        <end position="308"/>
    </location>
</feature>
<keyword evidence="4" id="KW-1185">Reference proteome</keyword>
<dbReference type="GO" id="GO:0003729">
    <property type="term" value="F:mRNA binding"/>
    <property type="evidence" value="ECO:0007669"/>
    <property type="project" value="InterPro"/>
</dbReference>
<feature type="compositionally biased region" description="Basic and acidic residues" evidence="2">
    <location>
        <begin position="244"/>
        <end position="261"/>
    </location>
</feature>
<evidence type="ECO:0000313" key="4">
    <source>
        <dbReference type="Proteomes" id="UP000319731"/>
    </source>
</evidence>
<dbReference type="RefSeq" id="XP_031022929.1">
    <property type="nucleotide sequence ID" value="XM_031171061.1"/>
</dbReference>
<accession>A0A507BWN7</accession>
<feature type="compositionally biased region" description="Gly residues" evidence="2">
    <location>
        <begin position="292"/>
        <end position="308"/>
    </location>
</feature>
<organism evidence="3 4">
    <name type="scientific">Synchytrium microbalum</name>
    <dbReference type="NCBI Taxonomy" id="1806994"/>
    <lineage>
        <taxon>Eukaryota</taxon>
        <taxon>Fungi</taxon>
        <taxon>Fungi incertae sedis</taxon>
        <taxon>Chytridiomycota</taxon>
        <taxon>Chytridiomycota incertae sedis</taxon>
        <taxon>Chytridiomycetes</taxon>
        <taxon>Synchytriales</taxon>
        <taxon>Synchytriaceae</taxon>
        <taxon>Synchytrium</taxon>
    </lineage>
</organism>
<comment type="caution">
    <text evidence="3">The sequence shown here is derived from an EMBL/GenBank/DDBJ whole genome shotgun (WGS) entry which is preliminary data.</text>
</comment>
<dbReference type="OrthoDB" id="153872at2759"/>
<dbReference type="GeneID" id="42006358"/>
<dbReference type="STRING" id="1806994.A0A507BWN7"/>
<reference evidence="3 4" key="1">
    <citation type="journal article" date="2019" name="Sci. Rep.">
        <title>Comparative genomics of chytrid fungi reveal insights into the obligate biotrophic and pathogenic lifestyle of Synchytrium endobioticum.</title>
        <authorList>
            <person name="van de Vossenberg B.T.L.H."/>
            <person name="Warris S."/>
            <person name="Nguyen H.D.T."/>
            <person name="van Gent-Pelzer M.P.E."/>
            <person name="Joly D.L."/>
            <person name="van de Geest H.C."/>
            <person name="Bonants P.J.M."/>
            <person name="Smith D.S."/>
            <person name="Levesque C.A."/>
            <person name="van der Lee T.A.J."/>
        </authorList>
    </citation>
    <scope>NUCLEOTIDE SEQUENCE [LARGE SCALE GENOMIC DNA]</scope>
    <source>
        <strain evidence="3 4">JEL517</strain>
    </source>
</reference>
<name>A0A507BWN7_9FUNG</name>